<evidence type="ECO:0000313" key="3">
    <source>
        <dbReference type="Proteomes" id="UP001354989"/>
    </source>
</evidence>
<keyword evidence="2" id="KW-0614">Plasmid</keyword>
<sequence length="63" mass="7167">MINSKKGSLFGLPFFIIFIMCKVLACYPVVGAVVQLYSLNLTQKIILLAVRMHLRVYPNHPVF</sequence>
<keyword evidence="3" id="KW-1185">Reference proteome</keyword>
<keyword evidence="1" id="KW-0472">Membrane</keyword>
<geneLocation type="plasmid" evidence="2 3">
    <name>pPP2</name>
</geneLocation>
<reference evidence="2 3" key="1">
    <citation type="submission" date="2021-12" db="EMBL/GenBank/DDBJ databases">
        <title>Genome sequencing of bacteria with rrn-lacking chromosome and rrn-plasmid.</title>
        <authorList>
            <person name="Anda M."/>
            <person name="Iwasaki W."/>
        </authorList>
    </citation>
    <scope>NUCLEOTIDE SEQUENCE [LARGE SCALE GENOMIC DNA]</scope>
    <source>
        <strain evidence="2 3">NBRC 101262</strain>
        <plasmid evidence="2 3">pPP2</plasmid>
    </source>
</reference>
<evidence type="ECO:0000256" key="1">
    <source>
        <dbReference type="SAM" id="Phobius"/>
    </source>
</evidence>
<dbReference type="EMBL" id="AP025294">
    <property type="protein sequence ID" value="BDD01262.1"/>
    <property type="molecule type" value="Genomic_DNA"/>
</dbReference>
<dbReference type="Proteomes" id="UP001354989">
    <property type="component" value="Plasmid pPP2"/>
</dbReference>
<protein>
    <submittedName>
        <fullName evidence="2">Uncharacterized protein</fullName>
    </submittedName>
</protein>
<organism evidence="2 3">
    <name type="scientific">Persicobacter psychrovividus</name>
    <dbReference type="NCBI Taxonomy" id="387638"/>
    <lineage>
        <taxon>Bacteria</taxon>
        <taxon>Pseudomonadati</taxon>
        <taxon>Bacteroidota</taxon>
        <taxon>Cytophagia</taxon>
        <taxon>Cytophagales</taxon>
        <taxon>Persicobacteraceae</taxon>
        <taxon>Persicobacter</taxon>
    </lineage>
</organism>
<feature type="transmembrane region" description="Helical" evidence="1">
    <location>
        <begin position="12"/>
        <end position="37"/>
    </location>
</feature>
<keyword evidence="1" id="KW-1133">Transmembrane helix</keyword>
<keyword evidence="1" id="KW-0812">Transmembrane</keyword>
<accession>A0ABM7VK78</accession>
<name>A0ABM7VK78_9BACT</name>
<evidence type="ECO:0000313" key="2">
    <source>
        <dbReference type="EMBL" id="BDD01262.1"/>
    </source>
</evidence>
<proteinExistence type="predicted"/>
<gene>
    <name evidence="2" type="ORF">PEPS_35420</name>
</gene>